<dbReference type="EMBL" id="JXTC01000221">
    <property type="protein sequence ID" value="PON81266.1"/>
    <property type="molecule type" value="Genomic_DNA"/>
</dbReference>
<name>A0A2P5E6W4_TREOI</name>
<dbReference type="AlphaFoldDB" id="A0A2P5E6W4"/>
<organism evidence="1 2">
    <name type="scientific">Trema orientale</name>
    <name type="common">Charcoal tree</name>
    <name type="synonym">Celtis orientalis</name>
    <dbReference type="NCBI Taxonomy" id="63057"/>
    <lineage>
        <taxon>Eukaryota</taxon>
        <taxon>Viridiplantae</taxon>
        <taxon>Streptophyta</taxon>
        <taxon>Embryophyta</taxon>
        <taxon>Tracheophyta</taxon>
        <taxon>Spermatophyta</taxon>
        <taxon>Magnoliopsida</taxon>
        <taxon>eudicotyledons</taxon>
        <taxon>Gunneridae</taxon>
        <taxon>Pentapetalae</taxon>
        <taxon>rosids</taxon>
        <taxon>fabids</taxon>
        <taxon>Rosales</taxon>
        <taxon>Cannabaceae</taxon>
        <taxon>Trema</taxon>
    </lineage>
</organism>
<gene>
    <name evidence="1" type="ORF">TorRG33x02_230060</name>
</gene>
<keyword evidence="2" id="KW-1185">Reference proteome</keyword>
<sequence>MYSPRCINANMPMLKAKIVAKTRCHSGMDVK</sequence>
<evidence type="ECO:0000313" key="1">
    <source>
        <dbReference type="EMBL" id="PON81266.1"/>
    </source>
</evidence>
<protein>
    <submittedName>
        <fullName evidence="1">Uncharacterized protein</fullName>
    </submittedName>
</protein>
<comment type="caution">
    <text evidence="1">The sequence shown here is derived from an EMBL/GenBank/DDBJ whole genome shotgun (WGS) entry which is preliminary data.</text>
</comment>
<dbReference type="OrthoDB" id="10379450at2759"/>
<evidence type="ECO:0000313" key="2">
    <source>
        <dbReference type="Proteomes" id="UP000237000"/>
    </source>
</evidence>
<accession>A0A2P5E6W4</accession>
<dbReference type="InParanoid" id="A0A2P5E6W4"/>
<dbReference type="Proteomes" id="UP000237000">
    <property type="component" value="Unassembled WGS sequence"/>
</dbReference>
<reference evidence="2" key="1">
    <citation type="submission" date="2016-06" db="EMBL/GenBank/DDBJ databases">
        <title>Parallel loss of symbiosis genes in relatives of nitrogen-fixing non-legume Parasponia.</title>
        <authorList>
            <person name="Van Velzen R."/>
            <person name="Holmer R."/>
            <person name="Bu F."/>
            <person name="Rutten L."/>
            <person name="Van Zeijl A."/>
            <person name="Liu W."/>
            <person name="Santuari L."/>
            <person name="Cao Q."/>
            <person name="Sharma T."/>
            <person name="Shen D."/>
            <person name="Roswanjaya Y."/>
            <person name="Wardhani T."/>
            <person name="Kalhor M.S."/>
            <person name="Jansen J."/>
            <person name="Van den Hoogen J."/>
            <person name="Gungor B."/>
            <person name="Hartog M."/>
            <person name="Hontelez J."/>
            <person name="Verver J."/>
            <person name="Yang W.-C."/>
            <person name="Schijlen E."/>
            <person name="Repin R."/>
            <person name="Schilthuizen M."/>
            <person name="Schranz E."/>
            <person name="Heidstra R."/>
            <person name="Miyata K."/>
            <person name="Fedorova E."/>
            <person name="Kohlen W."/>
            <person name="Bisseling T."/>
            <person name="Smit S."/>
            <person name="Geurts R."/>
        </authorList>
    </citation>
    <scope>NUCLEOTIDE SEQUENCE [LARGE SCALE GENOMIC DNA]</scope>
    <source>
        <strain evidence="2">cv. RG33-2</strain>
    </source>
</reference>
<proteinExistence type="predicted"/>